<evidence type="ECO:0000313" key="29">
    <source>
        <dbReference type="Proteomes" id="UP000238205"/>
    </source>
</evidence>
<comment type="cofactor">
    <cofactor evidence="1">
        <name>Mn(2+)</name>
        <dbReference type="ChEBI" id="CHEBI:29035"/>
    </cofactor>
</comment>
<evidence type="ECO:0000256" key="4">
    <source>
        <dbReference type="ARBA" id="ARBA00004752"/>
    </source>
</evidence>
<comment type="catalytic activity">
    <reaction evidence="17 22">
        <text>2 D-alanine + ATP = D-alanyl-D-alanine + ADP + phosphate + H(+)</text>
        <dbReference type="Rhea" id="RHEA:11224"/>
        <dbReference type="ChEBI" id="CHEBI:15378"/>
        <dbReference type="ChEBI" id="CHEBI:30616"/>
        <dbReference type="ChEBI" id="CHEBI:43474"/>
        <dbReference type="ChEBI" id="CHEBI:57416"/>
        <dbReference type="ChEBI" id="CHEBI:57822"/>
        <dbReference type="ChEBI" id="CHEBI:456216"/>
        <dbReference type="EC" id="6.3.2.4"/>
    </reaction>
</comment>
<evidence type="ECO:0000256" key="24">
    <source>
        <dbReference type="PIRSR" id="PIRSR039102-2"/>
    </source>
</evidence>
<keyword evidence="16 22" id="KW-0961">Cell wall biogenesis/degradation</keyword>
<feature type="active site" evidence="23">
    <location>
        <position position="177"/>
    </location>
</feature>
<dbReference type="GO" id="GO:0046872">
    <property type="term" value="F:metal ion binding"/>
    <property type="evidence" value="ECO:0007669"/>
    <property type="project" value="UniProtKB-KW"/>
</dbReference>
<feature type="active site" evidence="23">
    <location>
        <position position="311"/>
    </location>
</feature>
<dbReference type="PROSITE" id="PS00844">
    <property type="entry name" value="DALA_DALA_LIGASE_2"/>
    <property type="match status" value="1"/>
</dbReference>
<evidence type="ECO:0000256" key="15">
    <source>
        <dbReference type="ARBA" id="ARBA00023211"/>
    </source>
</evidence>
<dbReference type="SUPFAM" id="SSF52440">
    <property type="entry name" value="PreATP-grasp domain"/>
    <property type="match status" value="1"/>
</dbReference>
<dbReference type="UniPathway" id="UPA00219"/>
<dbReference type="GO" id="GO:0009252">
    <property type="term" value="P:peptidoglycan biosynthetic process"/>
    <property type="evidence" value="ECO:0007669"/>
    <property type="project" value="UniProtKB-UniRule"/>
</dbReference>
<dbReference type="GO" id="GO:0071555">
    <property type="term" value="P:cell wall organization"/>
    <property type="evidence" value="ECO:0007669"/>
    <property type="project" value="UniProtKB-KW"/>
</dbReference>
<dbReference type="Gene3D" id="3.30.1490.20">
    <property type="entry name" value="ATP-grasp fold, A domain"/>
    <property type="match status" value="1"/>
</dbReference>
<feature type="binding site" evidence="24">
    <location>
        <begin position="207"/>
        <end position="214"/>
    </location>
    <ligand>
        <name>ATP</name>
        <dbReference type="ChEBI" id="CHEBI:30616"/>
    </ligand>
</feature>
<keyword evidence="13 22" id="KW-0133">Cell shape</keyword>
<comment type="cofactor">
    <cofactor evidence="25">
        <name>Mg(2+)</name>
        <dbReference type="ChEBI" id="CHEBI:18420"/>
    </cofactor>
    <cofactor evidence="25">
        <name>Mn(2+)</name>
        <dbReference type="ChEBI" id="CHEBI:29035"/>
    </cofactor>
    <text evidence="25">Binds 2 magnesium or manganese ions per subunit.</text>
</comment>
<dbReference type="InterPro" id="IPR011127">
    <property type="entry name" value="Dala_Dala_lig_N"/>
</dbReference>
<dbReference type="PANTHER" id="PTHR23132:SF25">
    <property type="entry name" value="D-ALANINE--D-ALANINE LIGASE A"/>
    <property type="match status" value="1"/>
</dbReference>
<protein>
    <recommendedName>
        <fullName evidence="19 22">D-alanine--D-alanine ligase</fullName>
        <ecNumber evidence="6 22">6.3.2.4</ecNumber>
    </recommendedName>
    <alternativeName>
        <fullName evidence="21 22">D-Ala-D-Ala ligase</fullName>
    </alternativeName>
    <alternativeName>
        <fullName evidence="20 22">D-alanylalanine synthetase</fullName>
    </alternativeName>
</protein>
<dbReference type="GO" id="GO:0005829">
    <property type="term" value="C:cytosol"/>
    <property type="evidence" value="ECO:0007669"/>
    <property type="project" value="TreeGrafter"/>
</dbReference>
<comment type="subcellular location">
    <subcellularLocation>
        <location evidence="3 22">Cytoplasm</location>
    </subcellularLocation>
</comment>
<evidence type="ECO:0000256" key="25">
    <source>
        <dbReference type="PIRSR" id="PIRSR039102-3"/>
    </source>
</evidence>
<dbReference type="Proteomes" id="UP000238205">
    <property type="component" value="Unassembled WGS sequence"/>
</dbReference>
<comment type="function">
    <text evidence="2 22">Cell wall formation.</text>
</comment>
<dbReference type="GO" id="GO:0008360">
    <property type="term" value="P:regulation of cell shape"/>
    <property type="evidence" value="ECO:0007669"/>
    <property type="project" value="UniProtKB-KW"/>
</dbReference>
<feature type="binding site" evidence="24">
    <location>
        <begin position="177"/>
        <end position="178"/>
    </location>
    <ligand>
        <name>ATP</name>
        <dbReference type="ChEBI" id="CHEBI:30616"/>
    </ligand>
</feature>
<evidence type="ECO:0000256" key="8">
    <source>
        <dbReference type="ARBA" id="ARBA00022598"/>
    </source>
</evidence>
<dbReference type="FunFam" id="3.30.1490.20:FF:000007">
    <property type="entry name" value="D-alanine--D-alanine ligase"/>
    <property type="match status" value="1"/>
</dbReference>
<dbReference type="Pfam" id="PF07478">
    <property type="entry name" value="Dala_Dala_lig_C"/>
    <property type="match status" value="1"/>
</dbReference>
<proteinExistence type="inferred from homology"/>
<dbReference type="InterPro" id="IPR000291">
    <property type="entry name" value="D-Ala_lig_Van_CS"/>
</dbReference>
<evidence type="ECO:0000256" key="5">
    <source>
        <dbReference type="ARBA" id="ARBA00010871"/>
    </source>
</evidence>
<dbReference type="PANTHER" id="PTHR23132">
    <property type="entry name" value="D-ALANINE--D-ALANINE LIGASE"/>
    <property type="match status" value="1"/>
</dbReference>
<evidence type="ECO:0000256" key="1">
    <source>
        <dbReference type="ARBA" id="ARBA00001936"/>
    </source>
</evidence>
<reference evidence="28 29" key="1">
    <citation type="submission" date="2018-03" db="EMBL/GenBank/DDBJ databases">
        <title>Genomic Encyclopedia of Archaeal and Bacterial Type Strains, Phase II (KMG-II): from individual species to whole genera.</title>
        <authorList>
            <person name="Goeker M."/>
        </authorList>
    </citation>
    <scope>NUCLEOTIDE SEQUENCE [LARGE SCALE GENOMIC DNA]</scope>
    <source>
        <strain evidence="28 29">DSM 13175</strain>
    </source>
</reference>
<organism evidence="28 29">
    <name type="scientific">Alkalibacterium olivapovliticus</name>
    <dbReference type="NCBI Taxonomy" id="99907"/>
    <lineage>
        <taxon>Bacteria</taxon>
        <taxon>Bacillati</taxon>
        <taxon>Bacillota</taxon>
        <taxon>Bacilli</taxon>
        <taxon>Lactobacillales</taxon>
        <taxon>Carnobacteriaceae</taxon>
        <taxon>Alkalibacterium</taxon>
    </lineage>
</organism>
<evidence type="ECO:0000256" key="3">
    <source>
        <dbReference type="ARBA" id="ARBA00004496"/>
    </source>
</evidence>
<dbReference type="NCBIfam" id="TIGR01205">
    <property type="entry name" value="D_ala_D_alaTIGR"/>
    <property type="match status" value="1"/>
</dbReference>
<evidence type="ECO:0000256" key="10">
    <source>
        <dbReference type="ARBA" id="ARBA00022741"/>
    </source>
</evidence>
<keyword evidence="10 24" id="KW-0547">Nucleotide-binding</keyword>
<dbReference type="InterPro" id="IPR016185">
    <property type="entry name" value="PreATP-grasp_dom_sf"/>
</dbReference>
<dbReference type="Pfam" id="PF01820">
    <property type="entry name" value="Dala_Dala_lig_N"/>
    <property type="match status" value="1"/>
</dbReference>
<keyword evidence="11 26" id="KW-0067">ATP-binding</keyword>
<dbReference type="PROSITE" id="PS00843">
    <property type="entry name" value="DALA_DALA_LIGASE_1"/>
    <property type="match status" value="1"/>
</dbReference>
<name>A0A2T0W594_9LACT</name>
<evidence type="ECO:0000256" key="7">
    <source>
        <dbReference type="ARBA" id="ARBA00022490"/>
    </source>
</evidence>
<evidence type="ECO:0000256" key="2">
    <source>
        <dbReference type="ARBA" id="ARBA00003921"/>
    </source>
</evidence>
<sequence>MKLYLIYGGKSAEHEVSIKSAHSILQKLYYEYYTVIPVYISREGNWLKGSVVEGLTDVPEFEEMNQTDTKEAFNFIEMLEGESVAFPVLHGPNGEDGTVQGLFEVFDIPYVGTGVLSSAVGMDKIISKSIFKDAGLPVLPYQEVKLTDWKVHSGVVMDDLETELGFPMFVKPANLGSSVGISRVLDKDKLKEAVEMAFEYDYRVVVEKGVKAIEIEVAVLGNEDIHTSVPGELIKHKPFYDYEDKYLNQEVIRQVPSDISDELTKELRELAAKAFHAIDGSGISRVDFFLTEDDKVYINEVNTFPGFTNNSMYPRVWAKTGLPYEDLIEEVIQLGIRRHKDRLVRNTRRNK</sequence>
<feature type="domain" description="ATP-grasp" evidence="27">
    <location>
        <begin position="128"/>
        <end position="333"/>
    </location>
</feature>
<dbReference type="InterPro" id="IPR011095">
    <property type="entry name" value="Dala_Dala_lig_C"/>
</dbReference>
<dbReference type="InterPro" id="IPR005905">
    <property type="entry name" value="D_ala_D_ala"/>
</dbReference>
<dbReference type="PROSITE" id="PS50975">
    <property type="entry name" value="ATP_GRASP"/>
    <property type="match status" value="1"/>
</dbReference>
<comment type="similarity">
    <text evidence="5 22">Belongs to the D-alanine--D-alanine ligase family.</text>
</comment>
<evidence type="ECO:0000256" key="18">
    <source>
        <dbReference type="ARBA" id="ARBA00060592"/>
    </source>
</evidence>
<evidence type="ECO:0000256" key="21">
    <source>
        <dbReference type="ARBA" id="ARBA00077154"/>
    </source>
</evidence>
<dbReference type="PIRSF" id="PIRSF039102">
    <property type="entry name" value="Ddl/VanB"/>
    <property type="match status" value="1"/>
</dbReference>
<feature type="binding site" evidence="24">
    <location>
        <begin position="299"/>
        <end position="300"/>
    </location>
    <ligand>
        <name>ATP</name>
        <dbReference type="ChEBI" id="CHEBI:30616"/>
    </ligand>
</feature>
<keyword evidence="9 25" id="KW-0479">Metal-binding</keyword>
<evidence type="ECO:0000256" key="22">
    <source>
        <dbReference type="HAMAP-Rule" id="MF_00047"/>
    </source>
</evidence>
<evidence type="ECO:0000256" key="20">
    <source>
        <dbReference type="ARBA" id="ARBA00076288"/>
    </source>
</evidence>
<keyword evidence="15 25" id="KW-0464">Manganese</keyword>
<keyword evidence="14 22" id="KW-0573">Peptidoglycan synthesis</keyword>
<dbReference type="SUPFAM" id="SSF56059">
    <property type="entry name" value="Glutathione synthetase ATP-binding domain-like"/>
    <property type="match status" value="1"/>
</dbReference>
<accession>A0A2T0W594</accession>
<keyword evidence="8 22" id="KW-0436">Ligase</keyword>
<gene>
    <name evidence="22" type="primary">ddl</name>
    <name evidence="28" type="ORF">CLV38_1207</name>
</gene>
<evidence type="ECO:0000256" key="26">
    <source>
        <dbReference type="PROSITE-ProRule" id="PRU00409"/>
    </source>
</evidence>
<dbReference type="OrthoDB" id="9813261at2"/>
<dbReference type="FunFam" id="3.30.470.20:FF:000008">
    <property type="entry name" value="D-alanine--D-alanine ligase"/>
    <property type="match status" value="1"/>
</dbReference>
<dbReference type="HAMAP" id="MF_00047">
    <property type="entry name" value="Dala_Dala_lig"/>
    <property type="match status" value="1"/>
</dbReference>
<evidence type="ECO:0000313" key="28">
    <source>
        <dbReference type="EMBL" id="PRY80947.1"/>
    </source>
</evidence>
<evidence type="ECO:0000256" key="14">
    <source>
        <dbReference type="ARBA" id="ARBA00022984"/>
    </source>
</evidence>
<evidence type="ECO:0000256" key="12">
    <source>
        <dbReference type="ARBA" id="ARBA00022842"/>
    </source>
</evidence>
<feature type="binding site" evidence="25">
    <location>
        <position position="302"/>
    </location>
    <ligand>
        <name>Mg(2+)</name>
        <dbReference type="ChEBI" id="CHEBI:18420"/>
        <label>2</label>
    </ligand>
</feature>
<evidence type="ECO:0000256" key="11">
    <source>
        <dbReference type="ARBA" id="ARBA00022840"/>
    </source>
</evidence>
<comment type="pathway">
    <text evidence="18">Glycan biosynthesis.</text>
</comment>
<feature type="binding site" evidence="25">
    <location>
        <position position="300"/>
    </location>
    <ligand>
        <name>Mg(2+)</name>
        <dbReference type="ChEBI" id="CHEBI:18420"/>
        <label>1</label>
    </ligand>
</feature>
<dbReference type="NCBIfam" id="NF002528">
    <property type="entry name" value="PRK01966.1-4"/>
    <property type="match status" value="1"/>
</dbReference>
<evidence type="ECO:0000256" key="9">
    <source>
        <dbReference type="ARBA" id="ARBA00022723"/>
    </source>
</evidence>
<dbReference type="InterPro" id="IPR013815">
    <property type="entry name" value="ATP_grasp_subdomain_1"/>
</dbReference>
<dbReference type="GO" id="GO:0008716">
    <property type="term" value="F:D-alanine-D-alanine ligase activity"/>
    <property type="evidence" value="ECO:0007669"/>
    <property type="project" value="UniProtKB-UniRule"/>
</dbReference>
<dbReference type="GO" id="GO:0005524">
    <property type="term" value="F:ATP binding"/>
    <property type="evidence" value="ECO:0007669"/>
    <property type="project" value="UniProtKB-UniRule"/>
</dbReference>
<evidence type="ECO:0000256" key="17">
    <source>
        <dbReference type="ARBA" id="ARBA00047614"/>
    </source>
</evidence>
<keyword evidence="7 22" id="KW-0963">Cytoplasm</keyword>
<dbReference type="Gene3D" id="3.40.50.20">
    <property type="match status" value="1"/>
</dbReference>
<keyword evidence="29" id="KW-1185">Reference proteome</keyword>
<dbReference type="AlphaFoldDB" id="A0A2T0W594"/>
<feature type="binding site" evidence="25">
    <location>
        <position position="300"/>
    </location>
    <ligand>
        <name>Mg(2+)</name>
        <dbReference type="ChEBI" id="CHEBI:18420"/>
        <label>2</label>
    </ligand>
</feature>
<dbReference type="EMBL" id="PVTO01000020">
    <property type="protein sequence ID" value="PRY80947.1"/>
    <property type="molecule type" value="Genomic_DNA"/>
</dbReference>
<feature type="binding site" evidence="24">
    <location>
        <begin position="169"/>
        <end position="171"/>
    </location>
    <ligand>
        <name>ATP</name>
        <dbReference type="ChEBI" id="CHEBI:30616"/>
    </ligand>
</feature>
<evidence type="ECO:0000256" key="23">
    <source>
        <dbReference type="PIRSR" id="PIRSR039102-1"/>
    </source>
</evidence>
<dbReference type="RefSeq" id="WP_106194734.1">
    <property type="nucleotide sequence ID" value="NZ_PVTO01000020.1"/>
</dbReference>
<evidence type="ECO:0000256" key="16">
    <source>
        <dbReference type="ARBA" id="ARBA00023316"/>
    </source>
</evidence>
<evidence type="ECO:0000256" key="13">
    <source>
        <dbReference type="ARBA" id="ARBA00022960"/>
    </source>
</evidence>
<feature type="active site" evidence="23">
    <location>
        <position position="13"/>
    </location>
</feature>
<evidence type="ECO:0000259" key="27">
    <source>
        <dbReference type="PROSITE" id="PS50975"/>
    </source>
</evidence>
<keyword evidence="12 25" id="KW-0460">Magnesium</keyword>
<comment type="pathway">
    <text evidence="4 22">Cell wall biogenesis; peptidoglycan biosynthesis.</text>
</comment>
<evidence type="ECO:0000256" key="6">
    <source>
        <dbReference type="ARBA" id="ARBA00012216"/>
    </source>
</evidence>
<feature type="binding site" evidence="25">
    <location>
        <position position="287"/>
    </location>
    <ligand>
        <name>Mg(2+)</name>
        <dbReference type="ChEBI" id="CHEBI:18420"/>
        <label>1</label>
    </ligand>
</feature>
<comment type="caution">
    <text evidence="28">The sequence shown here is derived from an EMBL/GenBank/DDBJ whole genome shotgun (WGS) entry which is preliminary data.</text>
</comment>
<dbReference type="InterPro" id="IPR011761">
    <property type="entry name" value="ATP-grasp"/>
</dbReference>
<dbReference type="EC" id="6.3.2.4" evidence="6 22"/>
<feature type="binding site" evidence="24">
    <location>
        <position position="124"/>
    </location>
    <ligand>
        <name>ATP</name>
        <dbReference type="ChEBI" id="CHEBI:30616"/>
    </ligand>
</feature>
<evidence type="ECO:0000256" key="19">
    <source>
        <dbReference type="ARBA" id="ARBA00068427"/>
    </source>
</evidence>
<dbReference type="Gene3D" id="3.30.470.20">
    <property type="entry name" value="ATP-grasp fold, B domain"/>
    <property type="match status" value="1"/>
</dbReference>